<dbReference type="Gene3D" id="3.50.50.60">
    <property type="entry name" value="FAD/NAD(P)-binding domain"/>
    <property type="match status" value="2"/>
</dbReference>
<sequence length="511" mass="55789">MKQIVIIGAGISGLAAAALLGRQGHTVTLLEKKETTGGRAGSWEKQGFRFDTGPSWYLMPEVFDHFYELMGSSTSEQLDLSRLDPGYRAYFEGQQEPFDLAGTAEAFESLVALDPEHREGITAYVESARDTYNIALKRFLYGSFRSAKDLVHPSVLRRLPQLVGLLSRSLDQKIQAHTADPRMRRVLGYPAVFLGGSPLKTPAMYHLMTHLDVNAGVLYPQGGFNRVVESIETLARQSGATIITGADAQKILVDEGVAGGVEYIDSSGERHRIYGDTVVAACDLHFVEHQLLDKENRDHSERWWAKADSGPGAVLAMLGVEGELPELAHHTLFFADDWEKGFAELEGNTLPETPSIYIGKPSASDASVAPDGYENLFVLIPVAARPEFGHGGEDGTGDEQIERFVDRAIEQVAEWANIPDLAERIVVRRTVSPADFQHELGAWKGTALGPSHILTQSAVFRASNRSKKVKNLLFAGSSTIPGIGVPMCLISAELVVKEMMGDKSMKALKSL</sequence>
<evidence type="ECO:0000256" key="3">
    <source>
        <dbReference type="ARBA" id="ARBA00023002"/>
    </source>
</evidence>
<evidence type="ECO:0000259" key="5">
    <source>
        <dbReference type="Pfam" id="PF01593"/>
    </source>
</evidence>
<comment type="caution">
    <text evidence="6">The sequence shown here is derived from an EMBL/GenBank/DDBJ whole genome shotgun (WGS) entry which is preliminary data.</text>
</comment>
<evidence type="ECO:0000256" key="1">
    <source>
        <dbReference type="ARBA" id="ARBA00004829"/>
    </source>
</evidence>
<dbReference type="SUPFAM" id="SSF51905">
    <property type="entry name" value="FAD/NAD(P)-binding domain"/>
    <property type="match status" value="1"/>
</dbReference>
<dbReference type="Proteomes" id="UP001500187">
    <property type="component" value="Unassembled WGS sequence"/>
</dbReference>
<gene>
    <name evidence="6" type="primary">crtI</name>
    <name evidence="6" type="ORF">GCM10023352_16730</name>
</gene>
<organism evidence="6 7">
    <name type="scientific">Rothia endophytica</name>
    <dbReference type="NCBI Taxonomy" id="1324766"/>
    <lineage>
        <taxon>Bacteria</taxon>
        <taxon>Bacillati</taxon>
        <taxon>Actinomycetota</taxon>
        <taxon>Actinomycetes</taxon>
        <taxon>Micrococcales</taxon>
        <taxon>Micrococcaceae</taxon>
        <taxon>Rothia</taxon>
    </lineage>
</organism>
<comment type="pathway">
    <text evidence="1 4">Carotenoid biosynthesis.</text>
</comment>
<dbReference type="PANTHER" id="PTHR43734">
    <property type="entry name" value="PHYTOENE DESATURASE"/>
    <property type="match status" value="1"/>
</dbReference>
<dbReference type="EMBL" id="BAABKP010000003">
    <property type="protein sequence ID" value="GAA4797752.1"/>
    <property type="molecule type" value="Genomic_DNA"/>
</dbReference>
<dbReference type="NCBIfam" id="TIGR02734">
    <property type="entry name" value="crtI_fam"/>
    <property type="match status" value="1"/>
</dbReference>
<evidence type="ECO:0000256" key="2">
    <source>
        <dbReference type="ARBA" id="ARBA00022746"/>
    </source>
</evidence>
<comment type="similarity">
    <text evidence="4">Belongs to the carotenoid/retinoid oxidoreductase family.</text>
</comment>
<feature type="domain" description="Amine oxidase" evidence="5">
    <location>
        <begin position="11"/>
        <end position="499"/>
    </location>
</feature>
<dbReference type="PANTHER" id="PTHR43734:SF1">
    <property type="entry name" value="PHYTOENE DESATURASE"/>
    <property type="match status" value="1"/>
</dbReference>
<accession>A0ABP9BME8</accession>
<evidence type="ECO:0000313" key="7">
    <source>
        <dbReference type="Proteomes" id="UP001500187"/>
    </source>
</evidence>
<dbReference type="InterPro" id="IPR036188">
    <property type="entry name" value="FAD/NAD-bd_sf"/>
</dbReference>
<protein>
    <submittedName>
        <fullName evidence="6">Phytoene desaturase family protein</fullName>
    </submittedName>
</protein>
<evidence type="ECO:0000313" key="6">
    <source>
        <dbReference type="EMBL" id="GAA4797752.1"/>
    </source>
</evidence>
<keyword evidence="2 4" id="KW-0125">Carotenoid biosynthesis</keyword>
<dbReference type="InterPro" id="IPR014105">
    <property type="entry name" value="Carotenoid/retinoid_OxRdtase"/>
</dbReference>
<keyword evidence="3 4" id="KW-0560">Oxidoreductase</keyword>
<proteinExistence type="inferred from homology"/>
<dbReference type="InterPro" id="IPR002937">
    <property type="entry name" value="Amino_oxidase"/>
</dbReference>
<dbReference type="RefSeq" id="WP_345446427.1">
    <property type="nucleotide sequence ID" value="NZ_BAABKP010000003.1"/>
</dbReference>
<name>A0ABP9BME8_9MICC</name>
<keyword evidence="7" id="KW-1185">Reference proteome</keyword>
<dbReference type="Pfam" id="PF01593">
    <property type="entry name" value="Amino_oxidase"/>
    <property type="match status" value="1"/>
</dbReference>
<reference evidence="7" key="1">
    <citation type="journal article" date="2019" name="Int. J. Syst. Evol. Microbiol.">
        <title>The Global Catalogue of Microorganisms (GCM) 10K type strain sequencing project: providing services to taxonomists for standard genome sequencing and annotation.</title>
        <authorList>
            <consortium name="The Broad Institute Genomics Platform"/>
            <consortium name="The Broad Institute Genome Sequencing Center for Infectious Disease"/>
            <person name="Wu L."/>
            <person name="Ma J."/>
        </authorList>
    </citation>
    <scope>NUCLEOTIDE SEQUENCE [LARGE SCALE GENOMIC DNA]</scope>
    <source>
        <strain evidence="7">JCM 18541</strain>
    </source>
</reference>
<evidence type="ECO:0000256" key="4">
    <source>
        <dbReference type="RuleBase" id="RU362075"/>
    </source>
</evidence>